<evidence type="ECO:0000256" key="6">
    <source>
        <dbReference type="ARBA" id="ARBA00022846"/>
    </source>
</evidence>
<keyword evidence="9" id="KW-0206">Cytoskeleton</keyword>
<evidence type="ECO:0000256" key="7">
    <source>
        <dbReference type="ARBA" id="ARBA00023054"/>
    </source>
</evidence>
<evidence type="ECO:0000256" key="2">
    <source>
        <dbReference type="ARBA" id="ARBA00022490"/>
    </source>
</evidence>
<dbReference type="FunFam" id="2.130.10.10:FF:000547">
    <property type="entry name" value="Cilia- and flagella-associated protein 44"/>
    <property type="match status" value="1"/>
</dbReference>
<reference evidence="17" key="2">
    <citation type="submission" date="2025-08" db="UniProtKB">
        <authorList>
            <consortium name="Ensembl"/>
        </authorList>
    </citation>
    <scope>IDENTIFICATION</scope>
</reference>
<keyword evidence="5" id="KW-0677">Repeat</keyword>
<keyword evidence="4 14" id="KW-0853">WD repeat</keyword>
<dbReference type="SUPFAM" id="SSF50978">
    <property type="entry name" value="WD40 repeat-like"/>
    <property type="match status" value="2"/>
</dbReference>
<sequence>RREKEGFFRVLLGRTSTENEGRGKAEVIPMTAGRKKRLKVVRGQAVWSTTLREKKRAFLPVLWITREEGAKFVFSISLTVLSHSFGYDCGRRANLQLLDENTLVYIAGNLLILLDVMSKEQRYLRSCSGGGIGAIMVHPSKKHLAVAEKGMAPNIIIYEYPSLQPYRILRGGTTRAYSSVDFNREGILLASVGSAPDYMLTIWAWMEERVVLRCKAFSQDVYQVTFSPDNPGQLTTSGAGHIKFWKMTSTFTGLKLQGLLGRFGKTALTDIEGYVELPDGKVVSGSEWGNMLLWEGGLIKVEICRKGGRQCHSGAIQQFSLDEGELVTIGTDGAVRVWDFETIDTADCMDDTGFFEMEPMNELVIGRNVCLSYMVKSSVGVFHMLVFPQDSHGGIWKLDLSFSNITQDPECLFSFHAGAIQGMDVCSTSHLMATTALDCSVRIYDFLAKKELIMNRYRQGGTTLTWAPSMVAPSGGLLAVGFEDGVVRLLELYYRRNLQPVGGQNLSADAQMRLKQAFKPHNAPVSAIAFDRNGELLATASTDCTVFLFTVSDRYEPIGFIRVPGPVKNMEWSPPSHEANTLLILCQNGHVVEIKAPDLEIQTSSSTYELCGVPSRHFRFLSIKSRIKRDAEVARRAVEKEKKKKEREERLKRAKDQGRELTQEELEEEEEEEEPELPPLYTPDPPSPLLCSFYTQPGAFWLSMGGYDAGYLYHCQFSEQQETDPQQRWDEPFTFLPVQDSEDDPICSFSFSSNRRLLLCGMTSGHIRVYPVTPGDLHLTSMQSFWALSIHDNQYGLVHRVRCSHDSQFVLTAGQDGNIFAFSLLPPEDLLAALAQRRAKVPSPRRGIETEKAAQDIEDPNAYRCVSYLPTDAHISEMRSKCFLITFELELDKRFREETEQQIAQNIREARKELAWEGERYRIGLRKLEERFRDSLESDTVTVVALQSQHKISTYRLLALACKFHQLKQVGPKGAKVLRKRWRSKTSTSKETSSAPGESLRDDSSLPQDVVLQPRVQPPEGSRLAGRQAEKLSKAAEKAEQARAKIQKRKDEWAELLASKPSENCEDPQDVLAIQQAMENMGDFKLKTAEDFTVPEHLRIDAKTKRVQLMALEDQIHRRKMKMNVRIMALRDSKVRLLSWLAEQVQKLQAVQASLAPELRATIPGVPTLLPEEMPREENALHPGHASASADPEGPEGFEGVGMVTPPQMEQAVKYFDADLKLLRHEKLELDVHIKMADLQHITLFEELLLLKEFEKRENSLQERLNSRMEEDDLSKLEECELQLEMKRRDIAKLQEQEKAITATFLASLGESNKFADFLTKVFKKKIKRVKKKEKTGDEEEQEDSDEESEEESDWDEDEDGEGSECSYPLDDSVCPPNCDPDLFEVTLQLRERRLDLEELLADERKSLEALRKEHDSLAKKEKIVLNNLEAAEGDLELLNREKQRKLNALDVVVPLRLHQIEYVSNGAVPGKLDQVLVLNRAPLAGLQERIRQLQVEKNHQKERYRQARKCECRQTLSLLLLRCEQLMMMKFGKLVDLEALQTLSGNRNLEEMRHGARVREAAFNQEIKRWEVKVPVSLCVSVCVCVCLCATDDGDRLQKVVQTQALEIKALREEIDILSLKGAHVMPPAQPPLLPVPSANPHVNSRTAHHFPVHGGHRSGLPRSHT</sequence>
<keyword evidence="3" id="KW-0597">Phosphoprotein</keyword>
<keyword evidence="7 15" id="KW-0175">Coiled coil</keyword>
<keyword evidence="8" id="KW-0969">Cilium</keyword>
<feature type="compositionally biased region" description="Low complexity" evidence="16">
    <location>
        <begin position="985"/>
        <end position="994"/>
    </location>
</feature>
<evidence type="ECO:0000256" key="4">
    <source>
        <dbReference type="ARBA" id="ARBA00022574"/>
    </source>
</evidence>
<dbReference type="PANTHER" id="PTHR14885:SF3">
    <property type="entry name" value="CILIA- AND FLAGELLA-ASSOCIATED PROTEIN 44"/>
    <property type="match status" value="1"/>
</dbReference>
<dbReference type="InterPro" id="IPR015943">
    <property type="entry name" value="WD40/YVTN_repeat-like_dom_sf"/>
</dbReference>
<feature type="region of interest" description="Disordered" evidence="16">
    <location>
        <begin position="1333"/>
        <end position="1373"/>
    </location>
</feature>
<keyword evidence="6" id="KW-0282">Flagellum</keyword>
<evidence type="ECO:0000256" key="9">
    <source>
        <dbReference type="ARBA" id="ARBA00023212"/>
    </source>
</evidence>
<evidence type="ECO:0000256" key="15">
    <source>
        <dbReference type="SAM" id="Coils"/>
    </source>
</evidence>
<evidence type="ECO:0000256" key="16">
    <source>
        <dbReference type="SAM" id="MobiDB-lite"/>
    </source>
</evidence>
<dbReference type="PROSITE" id="PS00678">
    <property type="entry name" value="WD_REPEATS_1"/>
    <property type="match status" value="1"/>
</dbReference>
<dbReference type="Ensembl" id="ENSSFOT00015025624.2">
    <property type="protein sequence ID" value="ENSSFOP00015025343.2"/>
    <property type="gene ID" value="ENSSFOG00015016258.2"/>
</dbReference>
<evidence type="ECO:0000256" key="11">
    <source>
        <dbReference type="ARBA" id="ARBA00055223"/>
    </source>
</evidence>
<feature type="region of interest" description="Disordered" evidence="16">
    <location>
        <begin position="636"/>
        <end position="682"/>
    </location>
</feature>
<evidence type="ECO:0000256" key="14">
    <source>
        <dbReference type="PROSITE-ProRule" id="PRU00221"/>
    </source>
</evidence>
<feature type="repeat" description="WD" evidence="14">
    <location>
        <begin position="309"/>
        <end position="342"/>
    </location>
</feature>
<dbReference type="SMART" id="SM00320">
    <property type="entry name" value="WD40"/>
    <property type="match status" value="7"/>
</dbReference>
<feature type="coiled-coil region" evidence="15">
    <location>
        <begin position="1251"/>
        <end position="1304"/>
    </location>
</feature>
<keyword evidence="10" id="KW-0966">Cell projection</keyword>
<evidence type="ECO:0000256" key="13">
    <source>
        <dbReference type="ARBA" id="ARBA00074727"/>
    </source>
</evidence>
<dbReference type="OrthoDB" id="1935234at2759"/>
<evidence type="ECO:0000256" key="5">
    <source>
        <dbReference type="ARBA" id="ARBA00022737"/>
    </source>
</evidence>
<feature type="compositionally biased region" description="Acidic residues" evidence="16">
    <location>
        <begin position="1337"/>
        <end position="1363"/>
    </location>
</feature>
<name>A0A8C9S6G7_SCLFO</name>
<comment type="similarity">
    <text evidence="12">Belongs to the CFAP44 family.</text>
</comment>
<gene>
    <name evidence="17" type="primary">cfap44</name>
</gene>
<dbReference type="InterPro" id="IPR036322">
    <property type="entry name" value="WD40_repeat_dom_sf"/>
</dbReference>
<feature type="repeat" description="WD" evidence="14">
    <location>
        <begin position="518"/>
        <end position="552"/>
    </location>
</feature>
<feature type="compositionally biased region" description="Acidic residues" evidence="16">
    <location>
        <begin position="663"/>
        <end position="676"/>
    </location>
</feature>
<keyword evidence="2" id="KW-0963">Cytoplasm</keyword>
<evidence type="ECO:0000313" key="18">
    <source>
        <dbReference type="Proteomes" id="UP000694397"/>
    </source>
</evidence>
<proteinExistence type="inferred from homology"/>
<evidence type="ECO:0000256" key="3">
    <source>
        <dbReference type="ARBA" id="ARBA00022553"/>
    </source>
</evidence>
<reference evidence="17" key="3">
    <citation type="submission" date="2025-09" db="UniProtKB">
        <authorList>
            <consortium name="Ensembl"/>
        </authorList>
    </citation>
    <scope>IDENTIFICATION</scope>
</reference>
<dbReference type="Proteomes" id="UP000694397">
    <property type="component" value="Chromosome 24"/>
</dbReference>
<feature type="region of interest" description="Disordered" evidence="16">
    <location>
        <begin position="978"/>
        <end position="1044"/>
    </location>
</feature>
<reference evidence="17 18" key="1">
    <citation type="submission" date="2019-04" db="EMBL/GenBank/DDBJ databases">
        <authorList>
            <consortium name="Wellcome Sanger Institute Data Sharing"/>
        </authorList>
    </citation>
    <scope>NUCLEOTIDE SEQUENCE [LARGE SCALE GENOMIC DNA]</scope>
</reference>
<dbReference type="GO" id="GO:0007288">
    <property type="term" value="P:sperm axoneme assembly"/>
    <property type="evidence" value="ECO:0007669"/>
    <property type="project" value="UniProtKB-ARBA"/>
</dbReference>
<evidence type="ECO:0000256" key="1">
    <source>
        <dbReference type="ARBA" id="ARBA00004611"/>
    </source>
</evidence>
<evidence type="ECO:0000313" key="17">
    <source>
        <dbReference type="Ensembl" id="ENSSFOP00015025343.2"/>
    </source>
</evidence>
<dbReference type="PANTHER" id="PTHR14885">
    <property type="entry name" value="CILIA- AND FLAGELLA-ASSOCIATED PROTEIN 43-RELATED"/>
    <property type="match status" value="1"/>
</dbReference>
<protein>
    <recommendedName>
        <fullName evidence="13">Cilia- and flagella-associated protein 44</fullName>
    </recommendedName>
</protein>
<dbReference type="GeneTree" id="ENSGT00940000161555"/>
<keyword evidence="18" id="KW-1185">Reference proteome</keyword>
<evidence type="ECO:0000256" key="8">
    <source>
        <dbReference type="ARBA" id="ARBA00023069"/>
    </source>
</evidence>
<comment type="subcellular location">
    <subcellularLocation>
        <location evidence="1">Cytoplasm</location>
        <location evidence="1">Cytoskeleton</location>
        <location evidence="1">Flagellum axoneme</location>
    </subcellularLocation>
</comment>
<dbReference type="Gene3D" id="2.130.10.10">
    <property type="entry name" value="YVTN repeat-like/Quinoprotein amine dehydrogenase"/>
    <property type="match status" value="3"/>
</dbReference>
<comment type="function">
    <text evidence="11">Flagellar protein involved in sperm flagellum axoneme organization and function.</text>
</comment>
<dbReference type="PROSITE" id="PS50082">
    <property type="entry name" value="WD_REPEATS_2"/>
    <property type="match status" value="2"/>
</dbReference>
<dbReference type="InterPro" id="IPR001680">
    <property type="entry name" value="WD40_rpt"/>
</dbReference>
<organism evidence="17 18">
    <name type="scientific">Scleropages formosus</name>
    <name type="common">Asian bonytongue</name>
    <name type="synonym">Osteoglossum formosum</name>
    <dbReference type="NCBI Taxonomy" id="113540"/>
    <lineage>
        <taxon>Eukaryota</taxon>
        <taxon>Metazoa</taxon>
        <taxon>Chordata</taxon>
        <taxon>Craniata</taxon>
        <taxon>Vertebrata</taxon>
        <taxon>Euteleostomi</taxon>
        <taxon>Actinopterygii</taxon>
        <taxon>Neopterygii</taxon>
        <taxon>Teleostei</taxon>
        <taxon>Osteoglossocephala</taxon>
        <taxon>Osteoglossomorpha</taxon>
        <taxon>Osteoglossiformes</taxon>
        <taxon>Osteoglossidae</taxon>
        <taxon>Scleropages</taxon>
    </lineage>
</organism>
<feature type="compositionally biased region" description="Basic and acidic residues" evidence="16">
    <location>
        <begin position="636"/>
        <end position="662"/>
    </location>
</feature>
<dbReference type="InterPro" id="IPR019775">
    <property type="entry name" value="WD40_repeat_CS"/>
</dbReference>
<feature type="compositionally biased region" description="Basic and acidic residues" evidence="16">
    <location>
        <begin position="1028"/>
        <end position="1044"/>
    </location>
</feature>
<feature type="coiled-coil region" evidence="15">
    <location>
        <begin position="1394"/>
        <end position="1449"/>
    </location>
</feature>
<dbReference type="FunFam" id="2.130.10.10:FF:000401">
    <property type="entry name" value="Cilia- and flagella-associated protein 44"/>
    <property type="match status" value="1"/>
</dbReference>
<accession>A0A8C9S6G7</accession>
<dbReference type="Pfam" id="PF00400">
    <property type="entry name" value="WD40"/>
    <property type="match status" value="2"/>
</dbReference>
<evidence type="ECO:0000256" key="10">
    <source>
        <dbReference type="ARBA" id="ARBA00023273"/>
    </source>
</evidence>
<evidence type="ECO:0000256" key="12">
    <source>
        <dbReference type="ARBA" id="ARBA00060934"/>
    </source>
</evidence>